<dbReference type="PANTHER" id="PTHR39069:SF8">
    <property type="entry name" value="FI17111P1"/>
    <property type="match status" value="1"/>
</dbReference>
<evidence type="ECO:0000259" key="3">
    <source>
        <dbReference type="Pfam" id="PF01683"/>
    </source>
</evidence>
<dbReference type="RefSeq" id="XP_050556595.1">
    <property type="nucleotide sequence ID" value="XM_050700638.1"/>
</dbReference>
<accession>A0A9R0F2B8</accession>
<name>A0A9R0F2B8_SPOFR</name>
<proteinExistence type="predicted"/>
<feature type="signal peptide" evidence="2">
    <location>
        <begin position="1"/>
        <end position="19"/>
    </location>
</feature>
<dbReference type="PANTHER" id="PTHR39069">
    <property type="entry name" value="ECDYSONE-INDUCIBLE GENE E1, ISOFORM A"/>
    <property type="match status" value="1"/>
</dbReference>
<protein>
    <submittedName>
        <fullName evidence="5">Multiple epidermal growth factor-like domains protein 10</fullName>
    </submittedName>
</protein>
<feature type="region of interest" description="Disordered" evidence="1">
    <location>
        <begin position="191"/>
        <end position="228"/>
    </location>
</feature>
<evidence type="ECO:0000313" key="5">
    <source>
        <dbReference type="RefSeq" id="XP_050556595.1"/>
    </source>
</evidence>
<sequence length="637" mass="69787">MLCKSYLLFIGIILHTSVGQSIWFCENNAECSSILPGMVCQSGSCLCPPGNEIVDGNSCVPVATYHVSPCRATSQCHNLIINFECRKTGDNDVGECHCQEGSHFFLGRCWKSIGYGDQCTRNEECMGVLKDPYSFACIDGVCACAEGYYERQRGECREGSFNVGDDCMVHEDCRFEGGVCDLGTLKCVTPTAEPEPEPTKKKAETKSEYTMTSNLTSTSMTSSRNHGRACSTSEDCPNVLRHVPGSWDTVQVSIGMCHNRCCFVGAPEQFQDNNIVFLIFFLLLSELGSPSTNNQCAGFLAQVIDGICRCPKNYYYHENMRDCIKATRRFNDACVDDNQCHTFGGSARCGEPGTFYLRTCDCIAEEAVWDENRQICRLFAGIGEYCEVDSDCLAGNMEILCVHGNGDESESAENGREAVGGVCSCPEGYSNVDGLCLTTGLALGDACQATSECTETVHTECIDGFCSCSEGYLPLEGTCASIIGGSCVEDYDCVTENSICDLDNQTCQCAEGFVGYDYVCWPHLVHPSNQCTVTAQCLVITGEASSCEEGQCVCFEGYHLRDGRCWPKTGLFEPCSRSSECFLEDLTDRVQCRNSLCQCSFEYPYSEELRTCMSSATTSVGSLFMTILALIYVKLNY</sequence>
<keyword evidence="4" id="KW-1185">Reference proteome</keyword>
<evidence type="ECO:0000256" key="2">
    <source>
        <dbReference type="SAM" id="SignalP"/>
    </source>
</evidence>
<evidence type="ECO:0000313" key="4">
    <source>
        <dbReference type="Proteomes" id="UP000829999"/>
    </source>
</evidence>
<feature type="domain" description="EB" evidence="3">
    <location>
        <begin position="425"/>
        <end position="479"/>
    </location>
</feature>
<feature type="chain" id="PRO_5040503742" evidence="2">
    <location>
        <begin position="20"/>
        <end position="637"/>
    </location>
</feature>
<dbReference type="AlphaFoldDB" id="A0A9R0F2B8"/>
<reference evidence="5" key="1">
    <citation type="submission" date="2025-08" db="UniProtKB">
        <authorList>
            <consortium name="RefSeq"/>
        </authorList>
    </citation>
    <scope>IDENTIFICATION</scope>
    <source>
        <tissue evidence="5">Whole larval tissue</tissue>
    </source>
</reference>
<feature type="domain" description="EB" evidence="3">
    <location>
        <begin position="98"/>
        <end position="156"/>
    </location>
</feature>
<feature type="compositionally biased region" description="Low complexity" evidence="1">
    <location>
        <begin position="210"/>
        <end position="223"/>
    </location>
</feature>
<dbReference type="Proteomes" id="UP000829999">
    <property type="component" value="Chromosome 19"/>
</dbReference>
<dbReference type="Pfam" id="PF01683">
    <property type="entry name" value="EB"/>
    <property type="match status" value="3"/>
</dbReference>
<organism evidence="4 5">
    <name type="scientific">Spodoptera frugiperda</name>
    <name type="common">Fall armyworm</name>
    <dbReference type="NCBI Taxonomy" id="7108"/>
    <lineage>
        <taxon>Eukaryota</taxon>
        <taxon>Metazoa</taxon>
        <taxon>Ecdysozoa</taxon>
        <taxon>Arthropoda</taxon>
        <taxon>Hexapoda</taxon>
        <taxon>Insecta</taxon>
        <taxon>Pterygota</taxon>
        <taxon>Neoptera</taxon>
        <taxon>Endopterygota</taxon>
        <taxon>Lepidoptera</taxon>
        <taxon>Glossata</taxon>
        <taxon>Ditrysia</taxon>
        <taxon>Noctuoidea</taxon>
        <taxon>Noctuidae</taxon>
        <taxon>Amphipyrinae</taxon>
        <taxon>Spodoptera</taxon>
    </lineage>
</organism>
<dbReference type="OrthoDB" id="504708at2759"/>
<feature type="compositionally biased region" description="Basic and acidic residues" evidence="1">
    <location>
        <begin position="197"/>
        <end position="207"/>
    </location>
</feature>
<feature type="domain" description="EB" evidence="3">
    <location>
        <begin position="511"/>
        <end position="565"/>
    </location>
</feature>
<evidence type="ECO:0000256" key="1">
    <source>
        <dbReference type="SAM" id="MobiDB-lite"/>
    </source>
</evidence>
<dbReference type="GeneID" id="118281093"/>
<dbReference type="InterPro" id="IPR006149">
    <property type="entry name" value="EB_dom"/>
</dbReference>
<keyword evidence="2" id="KW-0732">Signal</keyword>
<gene>
    <name evidence="5" type="primary">LOC118281093</name>
</gene>